<feature type="region of interest" description="Disordered" evidence="1">
    <location>
        <begin position="134"/>
        <end position="160"/>
    </location>
</feature>
<dbReference type="VEuPathDB" id="CryptoDB:Cvel_25707"/>
<feature type="chain" id="PRO_5005191626" description="TRP C-terminal domain-containing protein" evidence="2">
    <location>
        <begin position="36"/>
        <end position="533"/>
    </location>
</feature>
<organism evidence="3">
    <name type="scientific">Chromera velia CCMP2878</name>
    <dbReference type="NCBI Taxonomy" id="1169474"/>
    <lineage>
        <taxon>Eukaryota</taxon>
        <taxon>Sar</taxon>
        <taxon>Alveolata</taxon>
        <taxon>Colpodellida</taxon>
        <taxon>Chromeraceae</taxon>
        <taxon>Chromera</taxon>
    </lineage>
</organism>
<accession>A0A0G4HB12</accession>
<name>A0A0G4HB12_9ALVE</name>
<evidence type="ECO:0000313" key="3">
    <source>
        <dbReference type="EMBL" id="CEM41006.1"/>
    </source>
</evidence>
<evidence type="ECO:0008006" key="4">
    <source>
        <dbReference type="Google" id="ProtNLM"/>
    </source>
</evidence>
<feature type="compositionally biased region" description="Gly residues" evidence="1">
    <location>
        <begin position="487"/>
        <end position="497"/>
    </location>
</feature>
<gene>
    <name evidence="3" type="ORF">Cvel_25707</name>
</gene>
<feature type="signal peptide" evidence="2">
    <location>
        <begin position="1"/>
        <end position="35"/>
    </location>
</feature>
<keyword evidence="2" id="KW-0732">Signal</keyword>
<evidence type="ECO:0000256" key="1">
    <source>
        <dbReference type="SAM" id="MobiDB-lite"/>
    </source>
</evidence>
<dbReference type="EMBL" id="CDMZ01002149">
    <property type="protein sequence ID" value="CEM41006.1"/>
    <property type="molecule type" value="Genomic_DNA"/>
</dbReference>
<dbReference type="AlphaFoldDB" id="A0A0G4HB12"/>
<protein>
    <recommendedName>
        <fullName evidence="4">TRP C-terminal domain-containing protein</fullName>
    </recommendedName>
</protein>
<reference evidence="3" key="1">
    <citation type="submission" date="2014-11" db="EMBL/GenBank/DDBJ databases">
        <authorList>
            <person name="Otto D Thomas"/>
            <person name="Naeem Raeece"/>
        </authorList>
    </citation>
    <scope>NUCLEOTIDE SEQUENCE</scope>
</reference>
<sequence>MWGPTKMRRRRSDRLFLKPLWLCACLLFAVNPVRSFTHVRSLRSSLVDSGERLGGVRLKPSAAVSRKGRGDGFKSLGSLDGVPRPCAQNGGTQSYKNRREGMCIAYSVQDDREGGPGSSSSSFVAELGGKGLSILKGEDGGSANEKEATGDPGEEKGETLPENVRSTVGALLAVLILAFAGSFCISSGVRNLNVAVDAANEVTGSVFDPKNFSPVCGASDNFYRALQGAVISIAGQEAYEQFGPLIAGALLRIRLELCVLESFFYEALVPFIREKGLSWVLPAKETPETFLAGTVFSLASNFVLIGSTKALAVLATYLDFFVGVPLRLVGGGFSKLGKGNGGVRLFLFSVGALMNGVGKVSEIFRRVIESLDLFAGRYLLILTTVYVIVKFLHFRVFPDFPNDFEQGLSLLTSPPKFEFSLPSIPSAPSLPSLSAPQVPEFDFSKTLGGLQGKLETLQEQLPSLPKTPEAETGGEAPPPSLLKDLLEGGGGSGGGGQSPSAGPLSLDSPSEVESGASSPGLGFFQNAQLPSFR</sequence>
<proteinExistence type="predicted"/>
<evidence type="ECO:0000256" key="2">
    <source>
        <dbReference type="SAM" id="SignalP"/>
    </source>
</evidence>
<feature type="compositionally biased region" description="Basic and acidic residues" evidence="1">
    <location>
        <begin position="136"/>
        <end position="159"/>
    </location>
</feature>
<feature type="region of interest" description="Disordered" evidence="1">
    <location>
        <begin position="464"/>
        <end position="533"/>
    </location>
</feature>